<dbReference type="GO" id="GO:0016787">
    <property type="term" value="F:hydrolase activity"/>
    <property type="evidence" value="ECO:0007669"/>
    <property type="project" value="UniProtKB-KW"/>
</dbReference>
<evidence type="ECO:0000256" key="2">
    <source>
        <dbReference type="ARBA" id="ARBA00022801"/>
    </source>
</evidence>
<proteinExistence type="inferred from homology"/>
<sequence>MSLVGVVQMTSGPSVEENLTTLETHVAQLAQQGVQWIVTPENVLLLSDATAYHEHAEWLGKGPVQEQLATLAQRYGVWLLIGSFPIRREQGVTTTSLLLDSTGQCQATYDKLHMFDVDVADAHHRYRESDTFLPGERIVVKDTPFGQLGLSICYDLRFPQLFSELRRQGAQIIIVPAAFTAVTGRAHWEALLRARAIETQCWVIAAGQTGTHPCGRQTWGHSMVVDPWGHIVSHLEQNTGSLVVDIDTQRLSDIRQAMPIIEQSRFCNQLQSIKS</sequence>
<name>A0ABV7C5L9_9VIBR</name>
<dbReference type="PANTHER" id="PTHR23088:SF27">
    <property type="entry name" value="DEAMINATED GLUTATHIONE AMIDASE"/>
    <property type="match status" value="1"/>
</dbReference>
<dbReference type="PROSITE" id="PS01227">
    <property type="entry name" value="UPF0012"/>
    <property type="match status" value="1"/>
</dbReference>
<evidence type="ECO:0000256" key="1">
    <source>
        <dbReference type="ARBA" id="ARBA00010613"/>
    </source>
</evidence>
<comment type="caution">
    <text evidence="4">The sequence shown here is derived from an EMBL/GenBank/DDBJ whole genome shotgun (WGS) entry which is preliminary data.</text>
</comment>
<dbReference type="InterPro" id="IPR003010">
    <property type="entry name" value="C-N_Hydrolase"/>
</dbReference>
<accession>A0ABV7C5L9</accession>
<evidence type="ECO:0000313" key="4">
    <source>
        <dbReference type="EMBL" id="MFC3022918.1"/>
    </source>
</evidence>
<dbReference type="InterPro" id="IPR001110">
    <property type="entry name" value="UPF0012_CS"/>
</dbReference>
<gene>
    <name evidence="4" type="ORF">ACFODT_03620</name>
</gene>
<dbReference type="Proteomes" id="UP001595384">
    <property type="component" value="Unassembled WGS sequence"/>
</dbReference>
<keyword evidence="2 4" id="KW-0378">Hydrolase</keyword>
<protein>
    <submittedName>
        <fullName evidence="4">Carbon-nitrogen hydrolase family protein</fullName>
    </submittedName>
</protein>
<dbReference type="CDD" id="cd07572">
    <property type="entry name" value="nit"/>
    <property type="match status" value="1"/>
</dbReference>
<dbReference type="Gene3D" id="3.60.110.10">
    <property type="entry name" value="Carbon-nitrogen hydrolase"/>
    <property type="match status" value="1"/>
</dbReference>
<dbReference type="EMBL" id="JBHRSE010000027">
    <property type="protein sequence ID" value="MFC3022918.1"/>
    <property type="molecule type" value="Genomic_DNA"/>
</dbReference>
<dbReference type="Pfam" id="PF00795">
    <property type="entry name" value="CN_hydrolase"/>
    <property type="match status" value="1"/>
</dbReference>
<comment type="similarity">
    <text evidence="1">Belongs to the carbon-nitrogen hydrolase superfamily. NIT1/NIT2 family.</text>
</comment>
<dbReference type="SUPFAM" id="SSF56317">
    <property type="entry name" value="Carbon-nitrogen hydrolase"/>
    <property type="match status" value="1"/>
</dbReference>
<dbReference type="RefSeq" id="WP_123015264.1">
    <property type="nucleotide sequence ID" value="NZ_AP024911.1"/>
</dbReference>
<dbReference type="PANTHER" id="PTHR23088">
    <property type="entry name" value="NITRILASE-RELATED"/>
    <property type="match status" value="1"/>
</dbReference>
<evidence type="ECO:0000259" key="3">
    <source>
        <dbReference type="PROSITE" id="PS50263"/>
    </source>
</evidence>
<dbReference type="PROSITE" id="PS50263">
    <property type="entry name" value="CN_HYDROLASE"/>
    <property type="match status" value="1"/>
</dbReference>
<keyword evidence="5" id="KW-1185">Reference proteome</keyword>
<feature type="domain" description="CN hydrolase" evidence="3">
    <location>
        <begin position="2"/>
        <end position="248"/>
    </location>
</feature>
<dbReference type="InterPro" id="IPR036526">
    <property type="entry name" value="C-N_Hydrolase_sf"/>
</dbReference>
<organism evidence="4 5">
    <name type="scientific">Vibrio zhugei</name>
    <dbReference type="NCBI Taxonomy" id="2479546"/>
    <lineage>
        <taxon>Bacteria</taxon>
        <taxon>Pseudomonadati</taxon>
        <taxon>Pseudomonadota</taxon>
        <taxon>Gammaproteobacteria</taxon>
        <taxon>Vibrionales</taxon>
        <taxon>Vibrionaceae</taxon>
        <taxon>Vibrio</taxon>
    </lineage>
</organism>
<evidence type="ECO:0000313" key="5">
    <source>
        <dbReference type="Proteomes" id="UP001595384"/>
    </source>
</evidence>
<reference evidence="5" key="1">
    <citation type="journal article" date="2019" name="Int. J. Syst. Evol. Microbiol.">
        <title>The Global Catalogue of Microorganisms (GCM) 10K type strain sequencing project: providing services to taxonomists for standard genome sequencing and annotation.</title>
        <authorList>
            <consortium name="The Broad Institute Genomics Platform"/>
            <consortium name="The Broad Institute Genome Sequencing Center for Infectious Disease"/>
            <person name="Wu L."/>
            <person name="Ma J."/>
        </authorList>
    </citation>
    <scope>NUCLEOTIDE SEQUENCE [LARGE SCALE GENOMIC DNA]</scope>
    <source>
        <strain evidence="5">KCTC 62784</strain>
    </source>
</reference>
<dbReference type="InterPro" id="IPR045254">
    <property type="entry name" value="Nit1/2_C-N_Hydrolase"/>
</dbReference>